<dbReference type="OrthoDB" id="2943660at2759"/>
<dbReference type="GO" id="GO:0008270">
    <property type="term" value="F:zinc ion binding"/>
    <property type="evidence" value="ECO:0007669"/>
    <property type="project" value="InterPro"/>
</dbReference>
<dbReference type="InterPro" id="IPR050675">
    <property type="entry name" value="OAF3"/>
</dbReference>
<evidence type="ECO:0000256" key="5">
    <source>
        <dbReference type="ARBA" id="ARBA00023242"/>
    </source>
</evidence>
<dbReference type="Gene3D" id="4.10.240.10">
    <property type="entry name" value="Zn(2)-C6 fungal-type DNA-binding domain"/>
    <property type="match status" value="1"/>
</dbReference>
<evidence type="ECO:0000256" key="2">
    <source>
        <dbReference type="ARBA" id="ARBA00023015"/>
    </source>
</evidence>
<dbReference type="PANTHER" id="PTHR31069:SF12">
    <property type="entry name" value="TRANSCRIPTION FACTOR DOMAIN-CONTAINING PROTEIN"/>
    <property type="match status" value="1"/>
</dbReference>
<feature type="domain" description="Zn(2)-C6 fungal-type" evidence="7">
    <location>
        <begin position="51"/>
        <end position="83"/>
    </location>
</feature>
<gene>
    <name evidence="8" type="ORF">PICMEDRAFT_61296</name>
</gene>
<dbReference type="PANTHER" id="PTHR31069">
    <property type="entry name" value="OLEATE-ACTIVATED TRANSCRIPTION FACTOR 1-RELATED"/>
    <property type="match status" value="1"/>
</dbReference>
<evidence type="ECO:0000256" key="1">
    <source>
        <dbReference type="ARBA" id="ARBA00022723"/>
    </source>
</evidence>
<evidence type="ECO:0000256" key="3">
    <source>
        <dbReference type="ARBA" id="ARBA00023125"/>
    </source>
</evidence>
<feature type="region of interest" description="Disordered" evidence="6">
    <location>
        <begin position="283"/>
        <end position="304"/>
    </location>
</feature>
<dbReference type="InterPro" id="IPR007219">
    <property type="entry name" value="XnlR_reg_dom"/>
</dbReference>
<keyword evidence="1" id="KW-0479">Metal-binding</keyword>
<sequence>MSEGMAIMSPQVELTAEVTNATDKDLELNHDSNNSDKISKPKSRRMRMPLSCIVCRKRKVKCDRGRPHCKTCEKYNSVNLCSYVEPTWTNTDGKKVTFVNHMGVMDPNQAEKSLSETDITFTHNSTSIAPKISLDARSVYTDETISGSSDKTVDASTSGRMGLNNGFFTNDNVSNSPQFNDRLANPTFYGSSSDIPSSISSGISPFNKPLLPPLESLPANVTGVAGISLQPLIQQNPQAQMQRKADLQVLLNKIKKSDVNVNNHDCLKKVDTSTLEKSTMNWKPRDQMGVSPETVASNSPGNVLDKGQPSWLKSSNMNCINSSNESIIQGHSSSDKPTIATPNRSRSLDSSYIALFESLGIGVDESYNLYEGFVPMLYKFSRINNFGPLAWISSILKDPFICPLRDEIVQHKKKSLFKATSEGETDHQNRFLRYSGIDDIKPIHIEVQSTTATDNDSDAKLVKEGMLNKPYDGTDINTHINPKCVYFNSNFALQQILDVLPEKKVIWLSIKRFFTYVYPILPYLDQLSFITDVEKLIDGNHFQDRYSEEKIGTIHVTKKLDFANLGILLLVLKFSEASLIVNEDLGDGSITRTKDEQYLLDHPLNEKMINVAQSCLNQFRLLRRCALPIFQLALLMNEYEKLNGLADGNDPDSQIFIAMLIQMAISIGMNRDPSKFDTFIGKGKVGNLWRKIWYGLLSSDVKQYIQFGSGKSAMCDFYDTELPVFDEESSNIDNYDLERVVIEKIRLNFKFDQAMLELADYLCQFKKNPNVRVVLTKVFNLEAMMKESFGTMKDLLNKSSDLFIEKVRKVWDFTIYVLAVGLLVTVYHQLFVNYQKLESYAVTKFVKEKSEVHWLYVFSNFKNISSKSSKYFGIGFDMVISQCIISTVHKGWIDFMSTYICLRLAVSKIEDKANSSKRTHLLRKVCDLIVDSENWYLPSLKILSRRHFHAWKLLKAHTFLIGLIRKNQLMFKPLSHLYNYAEYMSDADLMSLLEMTRYRNYMAEENESKVFTAIKNRILDNCTSLSNIPTSDSPNSDTVNTTDGNNSGHDIAIDGLFPIEAWNKPMEEDTFWRDIFFQKQQQTFNGPTPTASPGFDFLAPQMLSQDIFPEEDYEINDPFEGQEVGPDGVIPNSSNPTNLFVDQTIYNMFN</sequence>
<dbReference type="GO" id="GO:0045944">
    <property type="term" value="P:positive regulation of transcription by RNA polymerase II"/>
    <property type="evidence" value="ECO:0007669"/>
    <property type="project" value="TreeGrafter"/>
</dbReference>
<dbReference type="SMART" id="SM00066">
    <property type="entry name" value="GAL4"/>
    <property type="match status" value="1"/>
</dbReference>
<evidence type="ECO:0000313" key="8">
    <source>
        <dbReference type="EMBL" id="ODQ48843.1"/>
    </source>
</evidence>
<keyword evidence="2" id="KW-0805">Transcription regulation</keyword>
<dbReference type="GeneID" id="30180149"/>
<reference evidence="8 9" key="1">
    <citation type="journal article" date="2016" name="Proc. Natl. Acad. Sci. U.S.A.">
        <title>Comparative genomics of biotechnologically important yeasts.</title>
        <authorList>
            <person name="Riley R."/>
            <person name="Haridas S."/>
            <person name="Wolfe K.H."/>
            <person name="Lopes M.R."/>
            <person name="Hittinger C.T."/>
            <person name="Goeker M."/>
            <person name="Salamov A.A."/>
            <person name="Wisecaver J.H."/>
            <person name="Long T.M."/>
            <person name="Calvey C.H."/>
            <person name="Aerts A.L."/>
            <person name="Barry K.W."/>
            <person name="Choi C."/>
            <person name="Clum A."/>
            <person name="Coughlan A.Y."/>
            <person name="Deshpande S."/>
            <person name="Douglass A.P."/>
            <person name="Hanson S.J."/>
            <person name="Klenk H.-P."/>
            <person name="LaButti K.M."/>
            <person name="Lapidus A."/>
            <person name="Lindquist E.A."/>
            <person name="Lipzen A.M."/>
            <person name="Meier-Kolthoff J.P."/>
            <person name="Ohm R.A."/>
            <person name="Otillar R.P."/>
            <person name="Pangilinan J.L."/>
            <person name="Peng Y."/>
            <person name="Rokas A."/>
            <person name="Rosa C.A."/>
            <person name="Scheuner C."/>
            <person name="Sibirny A.A."/>
            <person name="Slot J.C."/>
            <person name="Stielow J.B."/>
            <person name="Sun H."/>
            <person name="Kurtzman C.P."/>
            <person name="Blackwell M."/>
            <person name="Grigoriev I.V."/>
            <person name="Jeffries T.W."/>
        </authorList>
    </citation>
    <scope>NUCLEOTIDE SEQUENCE [LARGE SCALE GENOMIC DNA]</scope>
    <source>
        <strain evidence="8 9">NRRL Y-2026</strain>
    </source>
</reference>
<dbReference type="CDD" id="cd12148">
    <property type="entry name" value="fungal_TF_MHR"/>
    <property type="match status" value="1"/>
</dbReference>
<feature type="region of interest" description="Disordered" evidence="6">
    <location>
        <begin position="23"/>
        <end position="44"/>
    </location>
</feature>
<dbReference type="GO" id="GO:0006351">
    <property type="term" value="P:DNA-templated transcription"/>
    <property type="evidence" value="ECO:0007669"/>
    <property type="project" value="InterPro"/>
</dbReference>
<dbReference type="PROSITE" id="PS50048">
    <property type="entry name" value="ZN2_CY6_FUNGAL_2"/>
    <property type="match status" value="1"/>
</dbReference>
<dbReference type="AlphaFoldDB" id="A0A1E3NTG1"/>
<dbReference type="InterPro" id="IPR001138">
    <property type="entry name" value="Zn2Cys6_DnaBD"/>
</dbReference>
<dbReference type="GO" id="GO:0005634">
    <property type="term" value="C:nucleus"/>
    <property type="evidence" value="ECO:0007669"/>
    <property type="project" value="TreeGrafter"/>
</dbReference>
<dbReference type="Pfam" id="PF00172">
    <property type="entry name" value="Zn_clus"/>
    <property type="match status" value="1"/>
</dbReference>
<feature type="compositionally biased region" description="Basic and acidic residues" evidence="6">
    <location>
        <begin position="23"/>
        <end position="39"/>
    </location>
</feature>
<protein>
    <recommendedName>
        <fullName evidence="7">Zn(2)-C6 fungal-type domain-containing protein</fullName>
    </recommendedName>
</protein>
<dbReference type="GO" id="GO:0000978">
    <property type="term" value="F:RNA polymerase II cis-regulatory region sequence-specific DNA binding"/>
    <property type="evidence" value="ECO:0007669"/>
    <property type="project" value="TreeGrafter"/>
</dbReference>
<accession>A0A1E3NTG1</accession>
<evidence type="ECO:0000259" key="7">
    <source>
        <dbReference type="PROSITE" id="PS50048"/>
    </source>
</evidence>
<evidence type="ECO:0000256" key="4">
    <source>
        <dbReference type="ARBA" id="ARBA00023163"/>
    </source>
</evidence>
<keyword evidence="9" id="KW-1185">Reference proteome</keyword>
<organism evidence="8 9">
    <name type="scientific">Pichia membranifaciens NRRL Y-2026</name>
    <dbReference type="NCBI Taxonomy" id="763406"/>
    <lineage>
        <taxon>Eukaryota</taxon>
        <taxon>Fungi</taxon>
        <taxon>Dikarya</taxon>
        <taxon>Ascomycota</taxon>
        <taxon>Saccharomycotina</taxon>
        <taxon>Pichiomycetes</taxon>
        <taxon>Pichiales</taxon>
        <taxon>Pichiaceae</taxon>
        <taxon>Pichia</taxon>
    </lineage>
</organism>
<dbReference type="EMBL" id="KV454001">
    <property type="protein sequence ID" value="ODQ48843.1"/>
    <property type="molecule type" value="Genomic_DNA"/>
</dbReference>
<evidence type="ECO:0000256" key="6">
    <source>
        <dbReference type="SAM" id="MobiDB-lite"/>
    </source>
</evidence>
<name>A0A1E3NTG1_9ASCO</name>
<dbReference type="RefSeq" id="XP_019019956.1">
    <property type="nucleotide sequence ID" value="XM_019163462.1"/>
</dbReference>
<dbReference type="GO" id="GO:0000981">
    <property type="term" value="F:DNA-binding transcription factor activity, RNA polymerase II-specific"/>
    <property type="evidence" value="ECO:0007669"/>
    <property type="project" value="InterPro"/>
</dbReference>
<dbReference type="InterPro" id="IPR036864">
    <property type="entry name" value="Zn2-C6_fun-type_DNA-bd_sf"/>
</dbReference>
<keyword evidence="3" id="KW-0238">DNA-binding</keyword>
<dbReference type="Pfam" id="PF04082">
    <property type="entry name" value="Fungal_trans"/>
    <property type="match status" value="1"/>
</dbReference>
<dbReference type="SUPFAM" id="SSF57701">
    <property type="entry name" value="Zn2/Cys6 DNA-binding domain"/>
    <property type="match status" value="1"/>
</dbReference>
<evidence type="ECO:0000313" key="9">
    <source>
        <dbReference type="Proteomes" id="UP000094455"/>
    </source>
</evidence>
<dbReference type="Proteomes" id="UP000094455">
    <property type="component" value="Unassembled WGS sequence"/>
</dbReference>
<dbReference type="PROSITE" id="PS00463">
    <property type="entry name" value="ZN2_CY6_FUNGAL_1"/>
    <property type="match status" value="1"/>
</dbReference>
<proteinExistence type="predicted"/>
<keyword evidence="5" id="KW-0539">Nucleus</keyword>
<keyword evidence="4" id="KW-0804">Transcription</keyword>
<dbReference type="CDD" id="cd00067">
    <property type="entry name" value="GAL4"/>
    <property type="match status" value="1"/>
</dbReference>